<dbReference type="Gene3D" id="3.90.220.20">
    <property type="entry name" value="DNA methylase specificity domains"/>
    <property type="match status" value="2"/>
</dbReference>
<dbReference type="Pfam" id="PF01420">
    <property type="entry name" value="Methylase_S"/>
    <property type="match status" value="2"/>
</dbReference>
<dbReference type="InterPro" id="IPR044946">
    <property type="entry name" value="Restrct_endonuc_typeI_TRD_sf"/>
</dbReference>
<dbReference type="InterPro" id="IPR052021">
    <property type="entry name" value="Type-I_RS_S_subunit"/>
</dbReference>
<evidence type="ECO:0000256" key="1">
    <source>
        <dbReference type="ARBA" id="ARBA00010923"/>
    </source>
</evidence>
<dbReference type="Proteomes" id="UP001596018">
    <property type="component" value="Unassembled WGS sequence"/>
</dbReference>
<dbReference type="Gene3D" id="1.10.287.1120">
    <property type="entry name" value="Bipartite methylase S protein"/>
    <property type="match status" value="1"/>
</dbReference>
<dbReference type="RefSeq" id="WP_377339760.1">
    <property type="nucleotide sequence ID" value="NZ_JALBWS010000012.1"/>
</dbReference>
<dbReference type="GO" id="GO:0004519">
    <property type="term" value="F:endonuclease activity"/>
    <property type="evidence" value="ECO:0007669"/>
    <property type="project" value="UniProtKB-KW"/>
</dbReference>
<dbReference type="PANTHER" id="PTHR30408:SF12">
    <property type="entry name" value="TYPE I RESTRICTION ENZYME MJAVIII SPECIFICITY SUBUNIT"/>
    <property type="match status" value="1"/>
</dbReference>
<sequence>MLKQAGADQWDMKTLRQLAQINYGRDAKPILDPYGTYPVYGTGESSRCGTSYLYDGDSVVLGRKGTIGRVQFVTGSFWTIDTAYFLSKFSECEPRWIYYVLSSFDLRSLNEATGVPSLAREVLYRLPVSTPPPPEQSKIAEVLSTVDWAIAQTEALIAKQQRIKTGLMQDLLTRGIDEHGQLRSEATHAFKDSPLGRIPVEWESDSIVSSMDQIMDFRGRTPKKLGLDWGGEIPALSAMNVEMGKLNFQKHTNFGDENLYGRWMTHGDAKKGDVIMTTEAPLGNVAQIPNNERYILSQRVILLRGKVGVIDNKFMRHYLSAQLFRKTMHEQSSGTTATGIQRRKLEQLLIRIPPIDEQANISAVIDGCDGEIEVATGQREKFSCLKTALMQDLLTGKVRVTPLLQPAKEATA</sequence>
<keyword evidence="5" id="KW-0255">Endonuclease</keyword>
<feature type="domain" description="Type I restriction modification DNA specificity" evidence="4">
    <location>
        <begin position="8"/>
        <end position="157"/>
    </location>
</feature>
<evidence type="ECO:0000256" key="2">
    <source>
        <dbReference type="ARBA" id="ARBA00022747"/>
    </source>
</evidence>
<dbReference type="InterPro" id="IPR000055">
    <property type="entry name" value="Restrct_endonuc_typeI_TRD"/>
</dbReference>
<gene>
    <name evidence="5" type="ORF">ACFPK0_08385</name>
</gene>
<comment type="caution">
    <text evidence="5">The sequence shown here is derived from an EMBL/GenBank/DDBJ whole genome shotgun (WGS) entry which is preliminary data.</text>
</comment>
<evidence type="ECO:0000256" key="3">
    <source>
        <dbReference type="ARBA" id="ARBA00023125"/>
    </source>
</evidence>
<accession>A0ABW0JWU9</accession>
<keyword evidence="2" id="KW-0680">Restriction system</keyword>
<comment type="similarity">
    <text evidence="1">Belongs to the type-I restriction system S methylase family.</text>
</comment>
<keyword evidence="3" id="KW-0238">DNA-binding</keyword>
<keyword evidence="5" id="KW-0540">Nuclease</keyword>
<organism evidence="5 6">
    <name type="scientific">Rhodanobacter ginsenosidimutans</name>
    <dbReference type="NCBI Taxonomy" id="490571"/>
    <lineage>
        <taxon>Bacteria</taxon>
        <taxon>Pseudomonadati</taxon>
        <taxon>Pseudomonadota</taxon>
        <taxon>Gammaproteobacteria</taxon>
        <taxon>Lysobacterales</taxon>
        <taxon>Rhodanobacteraceae</taxon>
        <taxon>Rhodanobacter</taxon>
    </lineage>
</organism>
<proteinExistence type="inferred from homology"/>
<dbReference type="SUPFAM" id="SSF116734">
    <property type="entry name" value="DNA methylase specificity domain"/>
    <property type="match status" value="2"/>
</dbReference>
<keyword evidence="5" id="KW-0378">Hydrolase</keyword>
<evidence type="ECO:0000313" key="5">
    <source>
        <dbReference type="EMBL" id="MFC5440025.1"/>
    </source>
</evidence>
<keyword evidence="6" id="KW-1185">Reference proteome</keyword>
<dbReference type="PANTHER" id="PTHR30408">
    <property type="entry name" value="TYPE-1 RESTRICTION ENZYME ECOKI SPECIFICITY PROTEIN"/>
    <property type="match status" value="1"/>
</dbReference>
<feature type="domain" description="Type I restriction modification DNA specificity" evidence="4">
    <location>
        <begin position="218"/>
        <end position="376"/>
    </location>
</feature>
<reference evidence="6" key="1">
    <citation type="journal article" date="2019" name="Int. J. Syst. Evol. Microbiol.">
        <title>The Global Catalogue of Microorganisms (GCM) 10K type strain sequencing project: providing services to taxonomists for standard genome sequencing and annotation.</title>
        <authorList>
            <consortium name="The Broad Institute Genomics Platform"/>
            <consortium name="The Broad Institute Genome Sequencing Center for Infectious Disease"/>
            <person name="Wu L."/>
            <person name="Ma J."/>
        </authorList>
    </citation>
    <scope>NUCLEOTIDE SEQUENCE [LARGE SCALE GENOMIC DNA]</scope>
    <source>
        <strain evidence="6">KACC 12822</strain>
    </source>
</reference>
<name>A0ABW0JWU9_9GAMM</name>
<protein>
    <submittedName>
        <fullName evidence="5">Restriction endonuclease subunit S</fullName>
        <ecNumber evidence="5">3.1.21.-</ecNumber>
    </submittedName>
</protein>
<dbReference type="EC" id="3.1.21.-" evidence="5"/>
<dbReference type="EMBL" id="JBHSMM010000001">
    <property type="protein sequence ID" value="MFC5440025.1"/>
    <property type="molecule type" value="Genomic_DNA"/>
</dbReference>
<dbReference type="CDD" id="cd17288">
    <property type="entry name" value="RMtype1_S_LlaAI06ORF1089P_TRD1-CR1_like"/>
    <property type="match status" value="1"/>
</dbReference>
<evidence type="ECO:0000259" key="4">
    <source>
        <dbReference type="Pfam" id="PF01420"/>
    </source>
</evidence>
<dbReference type="GO" id="GO:0016787">
    <property type="term" value="F:hydrolase activity"/>
    <property type="evidence" value="ECO:0007669"/>
    <property type="project" value="UniProtKB-KW"/>
</dbReference>
<evidence type="ECO:0000313" key="6">
    <source>
        <dbReference type="Proteomes" id="UP001596018"/>
    </source>
</evidence>